<accession>A0AAV4QZH4</accession>
<dbReference type="EMBL" id="BPLR01007128">
    <property type="protein sequence ID" value="GIY14665.1"/>
    <property type="molecule type" value="Genomic_DNA"/>
</dbReference>
<dbReference type="AlphaFoldDB" id="A0AAV4QZH4"/>
<organism evidence="1 2">
    <name type="scientific">Caerostris extrusa</name>
    <name type="common">Bark spider</name>
    <name type="synonym">Caerostris bankana</name>
    <dbReference type="NCBI Taxonomy" id="172846"/>
    <lineage>
        <taxon>Eukaryota</taxon>
        <taxon>Metazoa</taxon>
        <taxon>Ecdysozoa</taxon>
        <taxon>Arthropoda</taxon>
        <taxon>Chelicerata</taxon>
        <taxon>Arachnida</taxon>
        <taxon>Araneae</taxon>
        <taxon>Araneomorphae</taxon>
        <taxon>Entelegynae</taxon>
        <taxon>Araneoidea</taxon>
        <taxon>Araneidae</taxon>
        <taxon>Caerostris</taxon>
    </lineage>
</organism>
<keyword evidence="2" id="KW-1185">Reference proteome</keyword>
<sequence length="124" mass="14003">MACRDGIPVVIAEIYLGELLFPICWLSSFVCEYTGRNCVVKLGKDIQEMQVMSVGNPDYNLNWQTYKSRSVDFVRRITMRAEIKLIRPLHVMSDSRPIGFACINCGPDKGIPIMSSAKFSTVFC</sequence>
<protein>
    <submittedName>
        <fullName evidence="1">Uncharacterized protein</fullName>
    </submittedName>
</protein>
<reference evidence="1 2" key="1">
    <citation type="submission" date="2021-06" db="EMBL/GenBank/DDBJ databases">
        <title>Caerostris extrusa draft genome.</title>
        <authorList>
            <person name="Kono N."/>
            <person name="Arakawa K."/>
        </authorList>
    </citation>
    <scope>NUCLEOTIDE SEQUENCE [LARGE SCALE GENOMIC DNA]</scope>
</reference>
<name>A0AAV4QZH4_CAEEX</name>
<gene>
    <name evidence="1" type="ORF">CEXT_688551</name>
</gene>
<dbReference type="Proteomes" id="UP001054945">
    <property type="component" value="Unassembled WGS sequence"/>
</dbReference>
<comment type="caution">
    <text evidence="1">The sequence shown here is derived from an EMBL/GenBank/DDBJ whole genome shotgun (WGS) entry which is preliminary data.</text>
</comment>
<proteinExistence type="predicted"/>
<evidence type="ECO:0000313" key="1">
    <source>
        <dbReference type="EMBL" id="GIY14665.1"/>
    </source>
</evidence>
<evidence type="ECO:0000313" key="2">
    <source>
        <dbReference type="Proteomes" id="UP001054945"/>
    </source>
</evidence>